<dbReference type="InterPro" id="IPR059166">
    <property type="entry name" value="PLD-like_cat"/>
</dbReference>
<organism evidence="2 3">
    <name type="scientific">Dietzia maris</name>
    <dbReference type="NCBI Taxonomy" id="37915"/>
    <lineage>
        <taxon>Bacteria</taxon>
        <taxon>Bacillati</taxon>
        <taxon>Actinomycetota</taxon>
        <taxon>Actinomycetes</taxon>
        <taxon>Mycobacteriales</taxon>
        <taxon>Dietziaceae</taxon>
        <taxon>Dietzia</taxon>
    </lineage>
</organism>
<evidence type="ECO:0000259" key="1">
    <source>
        <dbReference type="PROSITE" id="PS50035"/>
    </source>
</evidence>
<dbReference type="SUPFAM" id="SSF56024">
    <property type="entry name" value="Phospholipase D/nuclease"/>
    <property type="match status" value="1"/>
</dbReference>
<comment type="caution">
    <text evidence="2">The sequence shown here is derived from an EMBL/GenBank/DDBJ whole genome shotgun (WGS) entry which is preliminary data.</text>
</comment>
<dbReference type="CDD" id="cd09176">
    <property type="entry name" value="PLDc_unchar6"/>
    <property type="match status" value="1"/>
</dbReference>
<dbReference type="EMBL" id="JAUHTB010000012">
    <property type="protein sequence ID" value="MDN4506633.1"/>
    <property type="molecule type" value="Genomic_DNA"/>
</dbReference>
<dbReference type="InterPro" id="IPR001736">
    <property type="entry name" value="PLipase_D/transphosphatidylase"/>
</dbReference>
<evidence type="ECO:0000313" key="3">
    <source>
        <dbReference type="Proteomes" id="UP001172702"/>
    </source>
</evidence>
<dbReference type="Gene3D" id="3.30.870.10">
    <property type="entry name" value="Endonuclease Chain A"/>
    <property type="match status" value="1"/>
</dbReference>
<reference evidence="2 3" key="1">
    <citation type="submission" date="2023-07" db="EMBL/GenBank/DDBJ databases">
        <title>Strategy for survival of the halotoleranting strain Dietzia MX2 from the Yakshinskoe mineral salts deposit.</title>
        <authorList>
            <person name="Kharitonova M.A."/>
            <person name="Kupriyanova-Ashina F.G."/>
            <person name="Shakirov T.R."/>
            <person name="Vafina M.S."/>
            <person name="Ilinskaya O.N."/>
        </authorList>
    </citation>
    <scope>NUCLEOTIDE SEQUENCE [LARGE SCALE GENOMIC DNA]</scope>
    <source>
        <strain evidence="2 3">MX2</strain>
    </source>
</reference>
<evidence type="ECO:0000313" key="2">
    <source>
        <dbReference type="EMBL" id="MDN4506633.1"/>
    </source>
</evidence>
<dbReference type="PROSITE" id="PS50035">
    <property type="entry name" value="PLD"/>
    <property type="match status" value="1"/>
</dbReference>
<proteinExistence type="predicted"/>
<sequence>MAHATTARSQLHVSVITPASKAVAFFTGDDTVDLDDVDWVLPQGCAPGDEVFHVTGSPRPAIVEWDLIIDGPHSPDGLDFESVWFYPDGVSVAAVERRLGCAFPSLPGTIDPDLADKVRAAVLNEAKAPTPWRELSGDQCAQVPWDSGAYSAYGCPVCEREELDLEWHVIDHPDDVFTQIAVCRDCHDRLHIPIEPLLADLLGEGRPPCPSCSAEHTIRVLWGLPPGPPPPGYELAGCAIFGVTHEFRCGDCELYWTEDDSYYPRVPAPTGDMLVRARIAGTVMRPELEHPRLRQNGRLVIGRYAGPPDHGVDPAWESDDRTCVLLGEDGRIYNVDPTSIRSTEPRDRLGELQETTVIVDHAELELFEALDSDSGQVTLASPYLSEPVALRLADLAERSRHEWYLLTCLDPRAAANNYLSITGLTRLLEVGVMIQDCPQLHAKAYVVGTSFAMIGSANLTGAGLGSAKPSNLELSVTVPRPEVPRVQSILDQWWDEGFEVGQADIDHLERKAAALPPDPRPGPPAPRPLTDLSAVVKQLLKEARQDDVGLWIKTLNNTPDPDDWISGGWFSSGKRPSCAPGDLVLLYSQKDHGCVAVVEVTESAQDDPDLVSDHLGEDAGRQWPWVNHALPRFMPYAPVAVTARDLGIKPQGLQGGPKKLQFNEFEAGVRALADGCQSADANGGFVG</sequence>
<accession>A0ABT8H2D6</accession>
<protein>
    <submittedName>
        <fullName evidence="2">Phospholipase D family protein</fullName>
    </submittedName>
</protein>
<dbReference type="Proteomes" id="UP001172702">
    <property type="component" value="Unassembled WGS sequence"/>
</dbReference>
<keyword evidence="3" id="KW-1185">Reference proteome</keyword>
<feature type="domain" description="PLD phosphodiesterase" evidence="1">
    <location>
        <begin position="440"/>
        <end position="463"/>
    </location>
</feature>
<dbReference type="RefSeq" id="WP_301162666.1">
    <property type="nucleotide sequence ID" value="NZ_JAUHTB010000012.1"/>
</dbReference>
<name>A0ABT8H2D6_9ACTN</name>
<gene>
    <name evidence="2" type="ORF">QYF62_11275</name>
</gene>